<proteinExistence type="predicted"/>
<accession>A0A815AC22</accession>
<dbReference type="EMBL" id="CAJNOL010000976">
    <property type="protein sequence ID" value="CAF1254807.1"/>
    <property type="molecule type" value="Genomic_DNA"/>
</dbReference>
<evidence type="ECO:0000256" key="8">
    <source>
        <dbReference type="SAM" id="MobiDB-lite"/>
    </source>
</evidence>
<dbReference type="PROSITE" id="PS50071">
    <property type="entry name" value="HOMEOBOX_2"/>
    <property type="match status" value="1"/>
</dbReference>
<evidence type="ECO:0000313" key="10">
    <source>
        <dbReference type="EMBL" id="CAF1254807.1"/>
    </source>
</evidence>
<name>A0A815AC22_9BILA</name>
<dbReference type="Proteomes" id="UP000663870">
    <property type="component" value="Unassembled WGS sequence"/>
</dbReference>
<dbReference type="InterPro" id="IPR020479">
    <property type="entry name" value="HD_metazoa"/>
</dbReference>
<dbReference type="PROSITE" id="PS00027">
    <property type="entry name" value="HOMEOBOX_1"/>
    <property type="match status" value="1"/>
</dbReference>
<dbReference type="GO" id="GO:0005634">
    <property type="term" value="C:nucleus"/>
    <property type="evidence" value="ECO:0007669"/>
    <property type="project" value="UniProtKB-SubCell"/>
</dbReference>
<gene>
    <name evidence="10" type="ORF">JXQ802_LOCUS27172</name>
</gene>
<dbReference type="Pfam" id="PF00046">
    <property type="entry name" value="Homeodomain"/>
    <property type="match status" value="1"/>
</dbReference>
<evidence type="ECO:0000256" key="1">
    <source>
        <dbReference type="ARBA" id="ARBA00004123"/>
    </source>
</evidence>
<dbReference type="GO" id="GO:0030154">
    <property type="term" value="P:cell differentiation"/>
    <property type="evidence" value="ECO:0007669"/>
    <property type="project" value="TreeGrafter"/>
</dbReference>
<dbReference type="SUPFAM" id="SSF46689">
    <property type="entry name" value="Homeodomain-like"/>
    <property type="match status" value="1"/>
</dbReference>
<reference evidence="10" key="1">
    <citation type="submission" date="2021-02" db="EMBL/GenBank/DDBJ databases">
        <authorList>
            <person name="Nowell W R."/>
        </authorList>
    </citation>
    <scope>NUCLEOTIDE SEQUENCE</scope>
</reference>
<evidence type="ECO:0000256" key="7">
    <source>
        <dbReference type="RuleBase" id="RU000682"/>
    </source>
</evidence>
<evidence type="ECO:0000256" key="6">
    <source>
        <dbReference type="PROSITE-ProRule" id="PRU00108"/>
    </source>
</evidence>
<feature type="region of interest" description="Disordered" evidence="8">
    <location>
        <begin position="200"/>
        <end position="276"/>
    </location>
</feature>
<protein>
    <recommendedName>
        <fullName evidence="9">Homeobox domain-containing protein</fullName>
    </recommendedName>
</protein>
<dbReference type="InterPro" id="IPR017970">
    <property type="entry name" value="Homeobox_CS"/>
</dbReference>
<dbReference type="SMART" id="SM00389">
    <property type="entry name" value="HOX"/>
    <property type="match status" value="1"/>
</dbReference>
<organism evidence="10 11">
    <name type="scientific">Rotaria sordida</name>
    <dbReference type="NCBI Taxonomy" id="392033"/>
    <lineage>
        <taxon>Eukaryota</taxon>
        <taxon>Metazoa</taxon>
        <taxon>Spiralia</taxon>
        <taxon>Gnathifera</taxon>
        <taxon>Rotifera</taxon>
        <taxon>Eurotatoria</taxon>
        <taxon>Bdelloidea</taxon>
        <taxon>Philodinida</taxon>
        <taxon>Philodinidae</taxon>
        <taxon>Rotaria</taxon>
    </lineage>
</organism>
<dbReference type="PANTHER" id="PTHR24340:SF41">
    <property type="entry name" value="MUSCLE-SPECIFIC HOMEOBOX PROTEIN TINMAN-RELATED"/>
    <property type="match status" value="1"/>
</dbReference>
<dbReference type="GO" id="GO:0000978">
    <property type="term" value="F:RNA polymerase II cis-regulatory region sequence-specific DNA binding"/>
    <property type="evidence" value="ECO:0007669"/>
    <property type="project" value="TreeGrafter"/>
</dbReference>
<keyword evidence="3 6" id="KW-0238">DNA-binding</keyword>
<comment type="caution">
    <text evidence="10">The sequence shown here is derived from an EMBL/GenBank/DDBJ whole genome shotgun (WGS) entry which is preliminary data.</text>
</comment>
<dbReference type="Gene3D" id="1.10.10.60">
    <property type="entry name" value="Homeodomain-like"/>
    <property type="match status" value="1"/>
</dbReference>
<keyword evidence="5 6" id="KW-0539">Nucleus</keyword>
<sequence length="276" mass="31969">MSSYHSSPSRSTPLPISTENSSTTYDPFFSTFDQNSFASHFSTTGVPYQFYSDAATSYFSSQARNYSDYFCQQTEQPINTNPSSSSTTTPITNSWYQPTHCTDPRFAMSRLLTGQTSSQYDMYPSGTAIGDPLKSPYHPFAFAPKRKRRVLFSQQQVMELEKRFDKNRYLNSQDRDQLAHSLSLTSTQVKIWFQNHRYKTKKATKEKSGTNCSDSGDEQQQQQQQQQTLNNNNHHQQQQQQMQSNMFQSQVPVSGQTHQRLHHLHHHHHLLKHEPR</sequence>
<evidence type="ECO:0000256" key="5">
    <source>
        <dbReference type="ARBA" id="ARBA00023242"/>
    </source>
</evidence>
<evidence type="ECO:0000313" key="11">
    <source>
        <dbReference type="Proteomes" id="UP000663870"/>
    </source>
</evidence>
<dbReference type="PRINTS" id="PR00024">
    <property type="entry name" value="HOMEOBOX"/>
</dbReference>
<dbReference type="InterPro" id="IPR001356">
    <property type="entry name" value="HD"/>
</dbReference>
<dbReference type="InterPro" id="IPR009057">
    <property type="entry name" value="Homeodomain-like_sf"/>
</dbReference>
<evidence type="ECO:0000256" key="4">
    <source>
        <dbReference type="ARBA" id="ARBA00023155"/>
    </source>
</evidence>
<dbReference type="InterPro" id="IPR050394">
    <property type="entry name" value="Homeobox_NK-like"/>
</dbReference>
<keyword evidence="2" id="KW-0217">Developmental protein</keyword>
<feature type="compositionally biased region" description="Basic residues" evidence="8">
    <location>
        <begin position="259"/>
        <end position="276"/>
    </location>
</feature>
<keyword evidence="4 6" id="KW-0371">Homeobox</keyword>
<dbReference type="PANTHER" id="PTHR24340">
    <property type="entry name" value="HOMEOBOX PROTEIN NKX"/>
    <property type="match status" value="1"/>
</dbReference>
<evidence type="ECO:0000256" key="2">
    <source>
        <dbReference type="ARBA" id="ARBA00022473"/>
    </source>
</evidence>
<feature type="DNA-binding region" description="Homeobox" evidence="6">
    <location>
        <begin position="145"/>
        <end position="204"/>
    </location>
</feature>
<dbReference type="CDD" id="cd00086">
    <property type="entry name" value="homeodomain"/>
    <property type="match status" value="1"/>
</dbReference>
<dbReference type="AlphaFoldDB" id="A0A815AC22"/>
<feature type="compositionally biased region" description="Low complexity" evidence="8">
    <location>
        <begin position="219"/>
        <end position="250"/>
    </location>
</feature>
<keyword evidence="11" id="KW-1185">Reference proteome</keyword>
<feature type="domain" description="Homeobox" evidence="9">
    <location>
        <begin position="143"/>
        <end position="203"/>
    </location>
</feature>
<evidence type="ECO:0000256" key="3">
    <source>
        <dbReference type="ARBA" id="ARBA00023125"/>
    </source>
</evidence>
<evidence type="ECO:0000259" key="9">
    <source>
        <dbReference type="PROSITE" id="PS50071"/>
    </source>
</evidence>
<comment type="subcellular location">
    <subcellularLocation>
        <location evidence="1 6 7">Nucleus</location>
    </subcellularLocation>
</comment>
<dbReference type="GO" id="GO:0000981">
    <property type="term" value="F:DNA-binding transcription factor activity, RNA polymerase II-specific"/>
    <property type="evidence" value="ECO:0007669"/>
    <property type="project" value="InterPro"/>
</dbReference>